<sequence>MSLSSCLSSNSDQPLLPLPLSAAVRRLPRPSVITRPSPSAFTLRPLFSLRLLPSASFLPPASPSAFSLRLTLLAVANPSSSAAKPSSSVNRSTAPSFNQHAIKP</sequence>
<feature type="compositionally biased region" description="Polar residues" evidence="1">
    <location>
        <begin position="93"/>
        <end position="104"/>
    </location>
</feature>
<dbReference type="AlphaFoldDB" id="A0AAN9HR06"/>
<organism evidence="2 3">
    <name type="scientific">Crotalaria pallida</name>
    <name type="common">Smooth rattlebox</name>
    <name type="synonym">Crotalaria striata</name>
    <dbReference type="NCBI Taxonomy" id="3830"/>
    <lineage>
        <taxon>Eukaryota</taxon>
        <taxon>Viridiplantae</taxon>
        <taxon>Streptophyta</taxon>
        <taxon>Embryophyta</taxon>
        <taxon>Tracheophyta</taxon>
        <taxon>Spermatophyta</taxon>
        <taxon>Magnoliopsida</taxon>
        <taxon>eudicotyledons</taxon>
        <taxon>Gunneridae</taxon>
        <taxon>Pentapetalae</taxon>
        <taxon>rosids</taxon>
        <taxon>fabids</taxon>
        <taxon>Fabales</taxon>
        <taxon>Fabaceae</taxon>
        <taxon>Papilionoideae</taxon>
        <taxon>50 kb inversion clade</taxon>
        <taxon>genistoids sensu lato</taxon>
        <taxon>core genistoids</taxon>
        <taxon>Crotalarieae</taxon>
        <taxon>Crotalaria</taxon>
    </lineage>
</organism>
<accession>A0AAN9HR06</accession>
<gene>
    <name evidence="2" type="ORF">RIF29_33958</name>
</gene>
<evidence type="ECO:0000313" key="3">
    <source>
        <dbReference type="Proteomes" id="UP001372338"/>
    </source>
</evidence>
<reference evidence="2 3" key="1">
    <citation type="submission" date="2024-01" db="EMBL/GenBank/DDBJ databases">
        <title>The genomes of 5 underutilized Papilionoideae crops provide insights into root nodulation and disease resistanc.</title>
        <authorList>
            <person name="Yuan L."/>
        </authorList>
    </citation>
    <scope>NUCLEOTIDE SEQUENCE [LARGE SCALE GENOMIC DNA]</scope>
    <source>
        <strain evidence="2">ZHUSHIDOU_FW_LH</strain>
        <tissue evidence="2">Leaf</tissue>
    </source>
</reference>
<protein>
    <submittedName>
        <fullName evidence="2">Uncharacterized protein</fullName>
    </submittedName>
</protein>
<keyword evidence="3" id="KW-1185">Reference proteome</keyword>
<evidence type="ECO:0000256" key="1">
    <source>
        <dbReference type="SAM" id="MobiDB-lite"/>
    </source>
</evidence>
<name>A0AAN9HR06_CROPI</name>
<feature type="region of interest" description="Disordered" evidence="1">
    <location>
        <begin position="80"/>
        <end position="104"/>
    </location>
</feature>
<comment type="caution">
    <text evidence="2">The sequence shown here is derived from an EMBL/GenBank/DDBJ whole genome shotgun (WGS) entry which is preliminary data.</text>
</comment>
<feature type="compositionally biased region" description="Low complexity" evidence="1">
    <location>
        <begin position="80"/>
        <end position="92"/>
    </location>
</feature>
<dbReference type="EMBL" id="JAYWIO010000007">
    <property type="protein sequence ID" value="KAK7251076.1"/>
    <property type="molecule type" value="Genomic_DNA"/>
</dbReference>
<dbReference type="Proteomes" id="UP001372338">
    <property type="component" value="Unassembled WGS sequence"/>
</dbReference>
<proteinExistence type="predicted"/>
<evidence type="ECO:0000313" key="2">
    <source>
        <dbReference type="EMBL" id="KAK7251076.1"/>
    </source>
</evidence>